<evidence type="ECO:0000256" key="4">
    <source>
        <dbReference type="ARBA" id="ARBA00022552"/>
    </source>
</evidence>
<feature type="domain" description="Ribosomal RNA small subunit methyltransferase E methyltransferase" evidence="11">
    <location>
        <begin position="76"/>
        <end position="224"/>
    </location>
</feature>
<dbReference type="GO" id="GO:0070042">
    <property type="term" value="F:rRNA (uridine-N3-)-methyltransferase activity"/>
    <property type="evidence" value="ECO:0007669"/>
    <property type="project" value="TreeGrafter"/>
</dbReference>
<dbReference type="InterPro" id="IPR046886">
    <property type="entry name" value="RsmE_MTase_dom"/>
</dbReference>
<protein>
    <recommendedName>
        <fullName evidence="10">Ribosomal RNA small subunit methyltransferase E</fullName>
        <ecNumber evidence="10">2.1.1.193</ecNumber>
    </recommendedName>
</protein>
<comment type="caution">
    <text evidence="12">The sequence shown here is derived from an EMBL/GenBank/DDBJ whole genome shotgun (WGS) entry which is preliminary data.</text>
</comment>
<dbReference type="GO" id="GO:0070475">
    <property type="term" value="P:rRNA base methylation"/>
    <property type="evidence" value="ECO:0007669"/>
    <property type="project" value="TreeGrafter"/>
</dbReference>
<dbReference type="Pfam" id="PF04452">
    <property type="entry name" value="Methyltrans_RNA"/>
    <property type="match status" value="1"/>
</dbReference>
<keyword evidence="7 10" id="KW-0949">S-adenosyl-L-methionine</keyword>
<comment type="subcellular location">
    <subcellularLocation>
        <location evidence="1 10">Cytoplasm</location>
    </subcellularLocation>
</comment>
<dbReference type="InterPro" id="IPR029028">
    <property type="entry name" value="Alpha/beta_knot_MTases"/>
</dbReference>
<evidence type="ECO:0000256" key="10">
    <source>
        <dbReference type="PIRNR" id="PIRNR015601"/>
    </source>
</evidence>
<organism evidence="12 13">
    <name type="scientific">Candidatus Mucispirillum faecigallinarum</name>
    <dbReference type="NCBI Taxonomy" id="2838699"/>
    <lineage>
        <taxon>Bacteria</taxon>
        <taxon>Pseudomonadati</taxon>
        <taxon>Deferribacterota</taxon>
        <taxon>Deferribacteres</taxon>
        <taxon>Deferribacterales</taxon>
        <taxon>Mucispirillaceae</taxon>
        <taxon>Mucispirillum</taxon>
    </lineage>
</organism>
<evidence type="ECO:0000259" key="11">
    <source>
        <dbReference type="Pfam" id="PF04452"/>
    </source>
</evidence>
<dbReference type="EMBL" id="DXAQ01000110">
    <property type="protein sequence ID" value="HIZ89700.1"/>
    <property type="molecule type" value="Genomic_DNA"/>
</dbReference>
<dbReference type="InterPro" id="IPR006700">
    <property type="entry name" value="RsmE"/>
</dbReference>
<dbReference type="Gene3D" id="3.40.1280.10">
    <property type="match status" value="1"/>
</dbReference>
<evidence type="ECO:0000256" key="5">
    <source>
        <dbReference type="ARBA" id="ARBA00022603"/>
    </source>
</evidence>
<comment type="function">
    <text evidence="8 10">Specifically methylates the N3 position of the uracil ring of uridine 1498 (m3U1498) in 16S rRNA. Acts on the fully assembled 30S ribosomal subunit.</text>
</comment>
<dbReference type="CDD" id="cd18084">
    <property type="entry name" value="RsmE-like"/>
    <property type="match status" value="1"/>
</dbReference>
<sequence length="231" mass="26300">MRRLRRVYFDGELLPVIELDENQSRKLKTVLRAEQGDIVEVLTSEYLAEGEIYIAGKRGVQVRILKSRPVIKPDYKFTAYQCIAKREYMDFIIEKYSELGVTDIVPVISSRSLDSLKSSAYERYVQIAKEAAMQCEREVVANILPVQKIERLKPIGEENILFHERLGENSMPKIISRNVSMIIGPEGGFTDKEYNYLINAGFKPYTPIDTILKAETAAVLFAGMIRLSLNG</sequence>
<evidence type="ECO:0000256" key="7">
    <source>
        <dbReference type="ARBA" id="ARBA00022691"/>
    </source>
</evidence>
<evidence type="ECO:0000256" key="2">
    <source>
        <dbReference type="ARBA" id="ARBA00005528"/>
    </source>
</evidence>
<evidence type="ECO:0000256" key="3">
    <source>
        <dbReference type="ARBA" id="ARBA00022490"/>
    </source>
</evidence>
<comment type="catalytic activity">
    <reaction evidence="9 10">
        <text>uridine(1498) in 16S rRNA + S-adenosyl-L-methionine = N(3)-methyluridine(1498) in 16S rRNA + S-adenosyl-L-homocysteine + H(+)</text>
        <dbReference type="Rhea" id="RHEA:42920"/>
        <dbReference type="Rhea" id="RHEA-COMP:10283"/>
        <dbReference type="Rhea" id="RHEA-COMP:10284"/>
        <dbReference type="ChEBI" id="CHEBI:15378"/>
        <dbReference type="ChEBI" id="CHEBI:57856"/>
        <dbReference type="ChEBI" id="CHEBI:59789"/>
        <dbReference type="ChEBI" id="CHEBI:65315"/>
        <dbReference type="ChEBI" id="CHEBI:74502"/>
        <dbReference type="EC" id="2.1.1.193"/>
    </reaction>
</comment>
<dbReference type="PIRSF" id="PIRSF015601">
    <property type="entry name" value="MTase_slr0722"/>
    <property type="match status" value="1"/>
</dbReference>
<dbReference type="GO" id="GO:0005737">
    <property type="term" value="C:cytoplasm"/>
    <property type="evidence" value="ECO:0007669"/>
    <property type="project" value="UniProtKB-SubCell"/>
</dbReference>
<accession>A0A9D2GVA9</accession>
<evidence type="ECO:0000256" key="8">
    <source>
        <dbReference type="ARBA" id="ARBA00025699"/>
    </source>
</evidence>
<reference evidence="12" key="2">
    <citation type="submission" date="2021-04" db="EMBL/GenBank/DDBJ databases">
        <authorList>
            <person name="Gilroy R."/>
        </authorList>
    </citation>
    <scope>NUCLEOTIDE SEQUENCE</scope>
    <source>
        <strain evidence="12">ChiW4-1371</strain>
    </source>
</reference>
<evidence type="ECO:0000256" key="1">
    <source>
        <dbReference type="ARBA" id="ARBA00004496"/>
    </source>
</evidence>
<dbReference type="EC" id="2.1.1.193" evidence="10"/>
<comment type="similarity">
    <text evidence="2 10">Belongs to the RNA methyltransferase RsmE family.</text>
</comment>
<dbReference type="SUPFAM" id="SSF75217">
    <property type="entry name" value="alpha/beta knot"/>
    <property type="match status" value="1"/>
</dbReference>
<dbReference type="Proteomes" id="UP000824176">
    <property type="component" value="Unassembled WGS sequence"/>
</dbReference>
<keyword evidence="6 10" id="KW-0808">Transferase</keyword>
<keyword evidence="3 10" id="KW-0963">Cytoplasm</keyword>
<reference evidence="12" key="1">
    <citation type="journal article" date="2021" name="PeerJ">
        <title>Extensive microbial diversity within the chicken gut microbiome revealed by metagenomics and culture.</title>
        <authorList>
            <person name="Gilroy R."/>
            <person name="Ravi A."/>
            <person name="Getino M."/>
            <person name="Pursley I."/>
            <person name="Horton D.L."/>
            <person name="Alikhan N.F."/>
            <person name="Baker D."/>
            <person name="Gharbi K."/>
            <person name="Hall N."/>
            <person name="Watson M."/>
            <person name="Adriaenssens E.M."/>
            <person name="Foster-Nyarko E."/>
            <person name="Jarju S."/>
            <person name="Secka A."/>
            <person name="Antonio M."/>
            <person name="Oren A."/>
            <person name="Chaudhuri R.R."/>
            <person name="La Ragione R."/>
            <person name="Hildebrand F."/>
            <person name="Pallen M.J."/>
        </authorList>
    </citation>
    <scope>NUCLEOTIDE SEQUENCE</scope>
    <source>
        <strain evidence="12">ChiW4-1371</strain>
    </source>
</reference>
<dbReference type="PANTHER" id="PTHR30027:SF3">
    <property type="entry name" value="16S RRNA (URACIL(1498)-N(3))-METHYLTRANSFERASE"/>
    <property type="match status" value="1"/>
</dbReference>
<evidence type="ECO:0000256" key="9">
    <source>
        <dbReference type="ARBA" id="ARBA00047944"/>
    </source>
</evidence>
<dbReference type="InterPro" id="IPR029026">
    <property type="entry name" value="tRNA_m1G_MTases_N"/>
</dbReference>
<evidence type="ECO:0000256" key="6">
    <source>
        <dbReference type="ARBA" id="ARBA00022679"/>
    </source>
</evidence>
<gene>
    <name evidence="12" type="ORF">H9804_07125</name>
</gene>
<dbReference type="AlphaFoldDB" id="A0A9D2GVA9"/>
<evidence type="ECO:0000313" key="12">
    <source>
        <dbReference type="EMBL" id="HIZ89700.1"/>
    </source>
</evidence>
<proteinExistence type="inferred from homology"/>
<dbReference type="PANTHER" id="PTHR30027">
    <property type="entry name" value="RIBOSOMAL RNA SMALL SUBUNIT METHYLTRANSFERASE E"/>
    <property type="match status" value="1"/>
</dbReference>
<keyword evidence="4 10" id="KW-0698">rRNA processing</keyword>
<keyword evidence="5 10" id="KW-0489">Methyltransferase</keyword>
<name>A0A9D2GVA9_9BACT</name>
<evidence type="ECO:0000313" key="13">
    <source>
        <dbReference type="Proteomes" id="UP000824176"/>
    </source>
</evidence>
<dbReference type="NCBIfam" id="TIGR00046">
    <property type="entry name" value="RsmE family RNA methyltransferase"/>
    <property type="match status" value="1"/>
</dbReference>